<feature type="transmembrane region" description="Helical" evidence="6">
    <location>
        <begin position="394"/>
        <end position="411"/>
    </location>
</feature>
<evidence type="ECO:0000256" key="6">
    <source>
        <dbReference type="SAM" id="Phobius"/>
    </source>
</evidence>
<keyword evidence="3 6" id="KW-1133">Transmembrane helix</keyword>
<dbReference type="Gene3D" id="1.20.1250.20">
    <property type="entry name" value="MFS general substrate transporter like domains"/>
    <property type="match status" value="1"/>
</dbReference>
<feature type="transmembrane region" description="Helical" evidence="6">
    <location>
        <begin position="294"/>
        <end position="314"/>
    </location>
</feature>
<keyword evidence="4 6" id="KW-0472">Membrane</keyword>
<evidence type="ECO:0000256" key="4">
    <source>
        <dbReference type="ARBA" id="ARBA00023136"/>
    </source>
</evidence>
<feature type="domain" description="Major facilitator superfamily (MFS) profile" evidence="7">
    <location>
        <begin position="142"/>
        <end position="537"/>
    </location>
</feature>
<feature type="transmembrane region" description="Helical" evidence="6">
    <location>
        <begin position="208"/>
        <end position="225"/>
    </location>
</feature>
<dbReference type="SUPFAM" id="SSF103473">
    <property type="entry name" value="MFS general substrate transporter"/>
    <property type="match status" value="1"/>
</dbReference>
<feature type="transmembrane region" description="Helical" evidence="6">
    <location>
        <begin position="357"/>
        <end position="382"/>
    </location>
</feature>
<keyword evidence="9" id="KW-1185">Reference proteome</keyword>
<name>A0AAN8I387_9EURO</name>
<dbReference type="EMBL" id="JAKLMC020000054">
    <property type="protein sequence ID" value="KAK5948051.1"/>
    <property type="molecule type" value="Genomic_DNA"/>
</dbReference>
<dbReference type="InterPro" id="IPR051788">
    <property type="entry name" value="MFS_Transporter"/>
</dbReference>
<dbReference type="PROSITE" id="PS50850">
    <property type="entry name" value="MFS"/>
    <property type="match status" value="1"/>
</dbReference>
<evidence type="ECO:0000313" key="8">
    <source>
        <dbReference type="EMBL" id="KAK5948051.1"/>
    </source>
</evidence>
<dbReference type="GO" id="GO:0016020">
    <property type="term" value="C:membrane"/>
    <property type="evidence" value="ECO:0007669"/>
    <property type="project" value="UniProtKB-SubCell"/>
</dbReference>
<dbReference type="InterPro" id="IPR036259">
    <property type="entry name" value="MFS_trans_sf"/>
</dbReference>
<sequence length="537" mass="57743">MSISGEGRLRQWLSHLLPQNHWKERLTSGQATPNATPTLRTTGISAAGSGISAGEVVKPHPALAKNGSQITSSNQPSRTPTDIELETIEWGERLNGPEDASPPTPRELENNSGAASPVAPGVRHTISPVIPSAKHPYMNRWRLVACCIGFFTQGLNDSAVGALLPYMENHYHVSYAIVSLIFVANAVGFIAAAPVCHTLNNRFGRAKVLSTCSFLNIVAYAAIIAQPPYAVVVIAFFVLGFGFATILALDNVFIVNLRRGTELLGYLHGVYGIGGIVAPFTATAMISSGIRWPYFYIITLVLSVLCSVAFFFSFRGYETEDSTTQLLTTLERTASHATTTDEKRSILRKALKNRTTLLGALLIFAYQGAEVSISGWVISFLIDYRNGDPTRVGYVTSGFWGGITLGRFILVRPANKLGPRVSLIVLIALTAGFQFMVWFLPNVIGNAVAVALIGFLLGPIYPCGTGVFSKLLPNHLQITSLGFISSMGSSGGAIAPFFTGLLAQKVGTVVLNPICIALCVVMEIAWIGLPRVVKRTE</sequence>
<keyword evidence="2 6" id="KW-0812">Transmembrane</keyword>
<dbReference type="InterPro" id="IPR011701">
    <property type="entry name" value="MFS"/>
</dbReference>
<dbReference type="PANTHER" id="PTHR23514">
    <property type="entry name" value="BYPASS OF STOP CODON PROTEIN 6"/>
    <property type="match status" value="1"/>
</dbReference>
<feature type="compositionally biased region" description="Polar residues" evidence="5">
    <location>
        <begin position="27"/>
        <end position="42"/>
    </location>
</feature>
<dbReference type="FunFam" id="1.20.1250.20:FF:000286">
    <property type="entry name" value="MFS efflux transporter"/>
    <property type="match status" value="1"/>
</dbReference>
<evidence type="ECO:0000256" key="3">
    <source>
        <dbReference type="ARBA" id="ARBA00022989"/>
    </source>
</evidence>
<dbReference type="PANTHER" id="PTHR23514:SF6">
    <property type="entry name" value="MAJOR FACILITATOR SUPERFAMILY (MFS) PROFILE DOMAIN-CONTAINING PROTEIN"/>
    <property type="match status" value="1"/>
</dbReference>
<reference evidence="8 9" key="1">
    <citation type="submission" date="2022-12" db="EMBL/GenBank/DDBJ databases">
        <title>Genomic features and morphological characterization of a novel Knufia sp. strain isolated from spacecraft assembly facility.</title>
        <authorList>
            <person name="Teixeira M."/>
            <person name="Chander A.M."/>
            <person name="Stajich J.E."/>
            <person name="Venkateswaran K."/>
        </authorList>
    </citation>
    <scope>NUCLEOTIDE SEQUENCE [LARGE SCALE GENOMIC DNA]</scope>
    <source>
        <strain evidence="8 9">FJI-L2-BK-P2</strain>
    </source>
</reference>
<feature type="transmembrane region" description="Helical" evidence="6">
    <location>
        <begin position="143"/>
        <end position="167"/>
    </location>
</feature>
<comment type="caution">
    <text evidence="8">The sequence shown here is derived from an EMBL/GenBank/DDBJ whole genome shotgun (WGS) entry which is preliminary data.</text>
</comment>
<protein>
    <recommendedName>
        <fullName evidence="7">Major facilitator superfamily (MFS) profile domain-containing protein</fullName>
    </recommendedName>
</protein>
<feature type="region of interest" description="Disordered" evidence="5">
    <location>
        <begin position="25"/>
        <end position="46"/>
    </location>
</feature>
<dbReference type="InterPro" id="IPR020846">
    <property type="entry name" value="MFS_dom"/>
</dbReference>
<organism evidence="8 9">
    <name type="scientific">Knufia fluminis</name>
    <dbReference type="NCBI Taxonomy" id="191047"/>
    <lineage>
        <taxon>Eukaryota</taxon>
        <taxon>Fungi</taxon>
        <taxon>Dikarya</taxon>
        <taxon>Ascomycota</taxon>
        <taxon>Pezizomycotina</taxon>
        <taxon>Eurotiomycetes</taxon>
        <taxon>Chaetothyriomycetidae</taxon>
        <taxon>Chaetothyriales</taxon>
        <taxon>Trichomeriaceae</taxon>
        <taxon>Knufia</taxon>
    </lineage>
</organism>
<evidence type="ECO:0000256" key="2">
    <source>
        <dbReference type="ARBA" id="ARBA00022692"/>
    </source>
</evidence>
<gene>
    <name evidence="8" type="ORF">OHC33_010892</name>
</gene>
<proteinExistence type="predicted"/>
<feature type="transmembrane region" description="Helical" evidence="6">
    <location>
        <begin position="423"/>
        <end position="441"/>
    </location>
</feature>
<feature type="transmembrane region" description="Helical" evidence="6">
    <location>
        <begin position="231"/>
        <end position="254"/>
    </location>
</feature>
<feature type="transmembrane region" description="Helical" evidence="6">
    <location>
        <begin position="509"/>
        <end position="529"/>
    </location>
</feature>
<feature type="transmembrane region" description="Helical" evidence="6">
    <location>
        <begin position="447"/>
        <end position="469"/>
    </location>
</feature>
<feature type="transmembrane region" description="Helical" evidence="6">
    <location>
        <begin position="173"/>
        <end position="196"/>
    </location>
</feature>
<evidence type="ECO:0000259" key="7">
    <source>
        <dbReference type="PROSITE" id="PS50850"/>
    </source>
</evidence>
<dbReference type="Pfam" id="PF07690">
    <property type="entry name" value="MFS_1"/>
    <property type="match status" value="1"/>
</dbReference>
<evidence type="ECO:0000256" key="5">
    <source>
        <dbReference type="SAM" id="MobiDB-lite"/>
    </source>
</evidence>
<dbReference type="AlphaFoldDB" id="A0AAN8I387"/>
<evidence type="ECO:0000313" key="9">
    <source>
        <dbReference type="Proteomes" id="UP001316803"/>
    </source>
</evidence>
<dbReference type="FunFam" id="1.20.1250.20:FF:000308">
    <property type="entry name" value="MFS efflux transporter"/>
    <property type="match status" value="1"/>
</dbReference>
<feature type="transmembrane region" description="Helical" evidence="6">
    <location>
        <begin position="481"/>
        <end position="503"/>
    </location>
</feature>
<dbReference type="Proteomes" id="UP001316803">
    <property type="component" value="Unassembled WGS sequence"/>
</dbReference>
<dbReference type="GO" id="GO:0022857">
    <property type="term" value="F:transmembrane transporter activity"/>
    <property type="evidence" value="ECO:0007669"/>
    <property type="project" value="InterPro"/>
</dbReference>
<comment type="subcellular location">
    <subcellularLocation>
        <location evidence="1">Membrane</location>
        <topology evidence="1">Multi-pass membrane protein</topology>
    </subcellularLocation>
</comment>
<feature type="region of interest" description="Disordered" evidence="5">
    <location>
        <begin position="87"/>
        <end position="120"/>
    </location>
</feature>
<feature type="transmembrane region" description="Helical" evidence="6">
    <location>
        <begin position="266"/>
        <end position="288"/>
    </location>
</feature>
<accession>A0AAN8I387</accession>
<evidence type="ECO:0000256" key="1">
    <source>
        <dbReference type="ARBA" id="ARBA00004141"/>
    </source>
</evidence>